<organism evidence="9 10">
    <name type="scientific">Caldinitratiruptor microaerophilus</name>
    <dbReference type="NCBI Taxonomy" id="671077"/>
    <lineage>
        <taxon>Bacteria</taxon>
        <taxon>Bacillati</taxon>
        <taxon>Bacillota</taxon>
        <taxon>Clostridia</taxon>
        <taxon>Eubacteriales</taxon>
        <taxon>Symbiobacteriaceae</taxon>
        <taxon>Caldinitratiruptor</taxon>
    </lineage>
</organism>
<dbReference type="Pfam" id="PF14824">
    <property type="entry name" value="Sirohm_synth_M"/>
    <property type="match status" value="1"/>
</dbReference>
<dbReference type="InterPro" id="IPR036291">
    <property type="entry name" value="NAD(P)-bd_dom_sf"/>
</dbReference>
<keyword evidence="10" id="KW-1185">Reference proteome</keyword>
<evidence type="ECO:0000256" key="3">
    <source>
        <dbReference type="ARBA" id="ARBA00023002"/>
    </source>
</evidence>
<evidence type="ECO:0000256" key="4">
    <source>
        <dbReference type="ARBA" id="ARBA00023027"/>
    </source>
</evidence>
<dbReference type="GO" id="GO:0019354">
    <property type="term" value="P:siroheme biosynthetic process"/>
    <property type="evidence" value="ECO:0007669"/>
    <property type="project" value="InterPro"/>
</dbReference>
<dbReference type="Proteomes" id="UP001163687">
    <property type="component" value="Chromosome"/>
</dbReference>
<dbReference type="InterPro" id="IPR028161">
    <property type="entry name" value="Met8-like"/>
</dbReference>
<evidence type="ECO:0000313" key="10">
    <source>
        <dbReference type="Proteomes" id="UP001163687"/>
    </source>
</evidence>
<dbReference type="Gene3D" id="3.40.50.720">
    <property type="entry name" value="NAD(P)-binding Rossmann-like Domain"/>
    <property type="match status" value="1"/>
</dbReference>
<sequence>MSYQSLPALYPVFLDVSGLPCLVVGGGPVASRKVSGLVGAGAAVRVVSPDAAPELAALAGAGRVTWERRRYAPGDARGHALVFACTGVPEVDAAVAAEARGLGLWVNVAGAPELGNMILPAVHRAGSLTLAISTGGMSPSLARALRDRLAAVLETAVTELTTGMRFALPASEGDRCRPSDGGAWRLPREEEGL</sequence>
<dbReference type="Pfam" id="PF13241">
    <property type="entry name" value="NAD_binding_7"/>
    <property type="match status" value="1"/>
</dbReference>
<feature type="domain" description="Siroheme synthase central" evidence="8">
    <location>
        <begin position="126"/>
        <end position="150"/>
    </location>
</feature>
<dbReference type="PANTHER" id="PTHR35330">
    <property type="entry name" value="SIROHEME BIOSYNTHESIS PROTEIN MET8"/>
    <property type="match status" value="1"/>
</dbReference>
<dbReference type="EC" id="1.3.1.76" evidence="2"/>
<dbReference type="PANTHER" id="PTHR35330:SF1">
    <property type="entry name" value="SIROHEME BIOSYNTHESIS PROTEIN MET8"/>
    <property type="match status" value="1"/>
</dbReference>
<evidence type="ECO:0000256" key="7">
    <source>
        <dbReference type="SAM" id="MobiDB-lite"/>
    </source>
</evidence>
<dbReference type="InterPro" id="IPR006367">
    <property type="entry name" value="Sirohaem_synthase_N"/>
</dbReference>
<reference evidence="9" key="1">
    <citation type="submission" date="2022-03" db="EMBL/GenBank/DDBJ databases">
        <title>Complete genome sequence of Caldinitratiruptor microaerophilus.</title>
        <authorList>
            <person name="Mukaiyama R."/>
            <person name="Nishiyama T."/>
            <person name="Ueda K."/>
        </authorList>
    </citation>
    <scope>NUCLEOTIDE SEQUENCE</scope>
    <source>
        <strain evidence="9">JCM 16183</strain>
    </source>
</reference>
<dbReference type="NCBIfam" id="TIGR01470">
    <property type="entry name" value="cysG_Nterm"/>
    <property type="match status" value="1"/>
</dbReference>
<evidence type="ECO:0000256" key="2">
    <source>
        <dbReference type="ARBA" id="ARBA00012400"/>
    </source>
</evidence>
<dbReference type="GO" id="GO:0004325">
    <property type="term" value="F:ferrochelatase activity"/>
    <property type="evidence" value="ECO:0007669"/>
    <property type="project" value="InterPro"/>
</dbReference>
<comment type="catalytic activity">
    <reaction evidence="6">
        <text>precorrin-2 + NAD(+) = sirohydrochlorin + NADH + 2 H(+)</text>
        <dbReference type="Rhea" id="RHEA:15613"/>
        <dbReference type="ChEBI" id="CHEBI:15378"/>
        <dbReference type="ChEBI" id="CHEBI:57540"/>
        <dbReference type="ChEBI" id="CHEBI:57945"/>
        <dbReference type="ChEBI" id="CHEBI:58351"/>
        <dbReference type="ChEBI" id="CHEBI:58827"/>
        <dbReference type="EC" id="1.3.1.76"/>
    </reaction>
</comment>
<evidence type="ECO:0000256" key="6">
    <source>
        <dbReference type="ARBA" id="ARBA00047561"/>
    </source>
</evidence>
<proteinExistence type="predicted"/>
<name>A0AA35CN61_9FIRM</name>
<dbReference type="SUPFAM" id="SSF51735">
    <property type="entry name" value="NAD(P)-binding Rossmann-fold domains"/>
    <property type="match status" value="1"/>
</dbReference>
<keyword evidence="5" id="KW-0627">Porphyrin biosynthesis</keyword>
<evidence type="ECO:0000259" key="8">
    <source>
        <dbReference type="Pfam" id="PF14824"/>
    </source>
</evidence>
<comment type="pathway">
    <text evidence="1">Porphyrin-containing compound metabolism; siroheme biosynthesis; sirohydrochlorin from precorrin-2: step 1/1.</text>
</comment>
<dbReference type="AlphaFoldDB" id="A0AA35CN61"/>
<feature type="region of interest" description="Disordered" evidence="7">
    <location>
        <begin position="171"/>
        <end position="193"/>
    </location>
</feature>
<evidence type="ECO:0000256" key="5">
    <source>
        <dbReference type="ARBA" id="ARBA00023244"/>
    </source>
</evidence>
<protein>
    <recommendedName>
        <fullName evidence="2">precorrin-2 dehydrogenase</fullName>
        <ecNumber evidence="2">1.3.1.76</ecNumber>
    </recommendedName>
</protein>
<dbReference type="GO" id="GO:0043115">
    <property type="term" value="F:precorrin-2 dehydrogenase activity"/>
    <property type="evidence" value="ECO:0007669"/>
    <property type="project" value="UniProtKB-EC"/>
</dbReference>
<gene>
    <name evidence="9" type="ORF">caldi_26440</name>
</gene>
<keyword evidence="4" id="KW-0520">NAD</keyword>
<dbReference type="InterPro" id="IPR028281">
    <property type="entry name" value="Sirohaem_synthase_central"/>
</dbReference>
<dbReference type="KEGG" id="cmic:caldi_26440"/>
<keyword evidence="3" id="KW-0560">Oxidoreductase</keyword>
<dbReference type="Gene3D" id="3.30.160.110">
    <property type="entry name" value="Siroheme synthase, domain 2"/>
    <property type="match status" value="1"/>
</dbReference>
<dbReference type="EMBL" id="AP025628">
    <property type="protein sequence ID" value="BDG61554.1"/>
    <property type="molecule type" value="Genomic_DNA"/>
</dbReference>
<accession>A0AA35CN61</accession>
<dbReference type="SUPFAM" id="SSF75615">
    <property type="entry name" value="Siroheme synthase middle domains-like"/>
    <property type="match status" value="1"/>
</dbReference>
<evidence type="ECO:0000256" key="1">
    <source>
        <dbReference type="ARBA" id="ARBA00005010"/>
    </source>
</evidence>
<evidence type="ECO:0000313" key="9">
    <source>
        <dbReference type="EMBL" id="BDG61554.1"/>
    </source>
</evidence>
<dbReference type="RefSeq" id="WP_264842193.1">
    <property type="nucleotide sequence ID" value="NZ_AP025628.1"/>
</dbReference>